<dbReference type="PANTHER" id="PTHR10501">
    <property type="entry name" value="U1 SMALL NUCLEAR RIBONUCLEOPROTEIN A/U2 SMALL NUCLEAR RIBONUCLEOPROTEIN B"/>
    <property type="match status" value="1"/>
</dbReference>
<protein>
    <submittedName>
        <fullName evidence="6">Cell cycle RNA binding protein whi3</fullName>
    </submittedName>
</protein>
<evidence type="ECO:0000313" key="7">
    <source>
        <dbReference type="Proteomes" id="UP000664521"/>
    </source>
</evidence>
<feature type="region of interest" description="Disordered" evidence="4">
    <location>
        <begin position="158"/>
        <end position="237"/>
    </location>
</feature>
<dbReference type="SMART" id="SM00360">
    <property type="entry name" value="RRM"/>
    <property type="match status" value="1"/>
</dbReference>
<evidence type="ECO:0000256" key="2">
    <source>
        <dbReference type="ARBA" id="ARBA00022884"/>
    </source>
</evidence>
<evidence type="ECO:0000259" key="5">
    <source>
        <dbReference type="PROSITE" id="PS50102"/>
    </source>
</evidence>
<organism evidence="6 7">
    <name type="scientific">Heterodermia speciosa</name>
    <dbReference type="NCBI Taxonomy" id="116794"/>
    <lineage>
        <taxon>Eukaryota</taxon>
        <taxon>Fungi</taxon>
        <taxon>Dikarya</taxon>
        <taxon>Ascomycota</taxon>
        <taxon>Pezizomycotina</taxon>
        <taxon>Lecanoromycetes</taxon>
        <taxon>OSLEUM clade</taxon>
        <taxon>Lecanoromycetidae</taxon>
        <taxon>Caliciales</taxon>
        <taxon>Physciaceae</taxon>
        <taxon>Heterodermia</taxon>
    </lineage>
</organism>
<evidence type="ECO:0000256" key="4">
    <source>
        <dbReference type="SAM" id="MobiDB-lite"/>
    </source>
</evidence>
<feature type="compositionally biased region" description="Low complexity" evidence="4">
    <location>
        <begin position="158"/>
        <end position="176"/>
    </location>
</feature>
<feature type="compositionally biased region" description="Polar residues" evidence="4">
    <location>
        <begin position="177"/>
        <end position="186"/>
    </location>
</feature>
<dbReference type="AlphaFoldDB" id="A0A8H3EQJ8"/>
<reference evidence="6" key="1">
    <citation type="submission" date="2021-03" db="EMBL/GenBank/DDBJ databases">
        <authorList>
            <person name="Tagirdzhanova G."/>
        </authorList>
    </citation>
    <scope>NUCLEOTIDE SEQUENCE</scope>
</reference>
<dbReference type="FunFam" id="3.30.70.330:FF:000089">
    <property type="entry name" value="RNA binding protein"/>
    <property type="match status" value="1"/>
</dbReference>
<dbReference type="Gene3D" id="3.30.70.330">
    <property type="match status" value="1"/>
</dbReference>
<feature type="compositionally biased region" description="Polar residues" evidence="4">
    <location>
        <begin position="310"/>
        <end position="322"/>
    </location>
</feature>
<accession>A0A8H3EQJ8</accession>
<evidence type="ECO:0000256" key="1">
    <source>
        <dbReference type="ARBA" id="ARBA00022553"/>
    </source>
</evidence>
<feature type="compositionally biased region" description="Low complexity" evidence="4">
    <location>
        <begin position="219"/>
        <end position="231"/>
    </location>
</feature>
<dbReference type="GO" id="GO:0003723">
    <property type="term" value="F:RNA binding"/>
    <property type="evidence" value="ECO:0007669"/>
    <property type="project" value="UniProtKB-UniRule"/>
</dbReference>
<feature type="region of interest" description="Disordered" evidence="4">
    <location>
        <begin position="26"/>
        <end position="50"/>
    </location>
</feature>
<feature type="region of interest" description="Disordered" evidence="4">
    <location>
        <begin position="301"/>
        <end position="326"/>
    </location>
</feature>
<dbReference type="EMBL" id="CAJPDS010000008">
    <property type="protein sequence ID" value="CAF9909870.1"/>
    <property type="molecule type" value="Genomic_DNA"/>
</dbReference>
<feature type="compositionally biased region" description="Low complexity" evidence="4">
    <location>
        <begin position="198"/>
        <end position="210"/>
    </location>
</feature>
<comment type="caution">
    <text evidence="6">The sequence shown here is derived from an EMBL/GenBank/DDBJ whole genome shotgun (WGS) entry which is preliminary data.</text>
</comment>
<sequence>MAAETYIVANGQSQYPFRMPSSQTVPKAKNNSYESDVPSAGFPIGTERTYGRADTDTSSAILMRNLPRHTSHEALRTMLLFAKDFIGADFVPTESPNDKGYLSAIARFRTLNAAHEARSMLDGKQNTSNEPPMIVEVLPLTPAGGLGPRRNTFDMAASRGATSSSSSTNSSAGQAGRQSSRYNGTFSGMDRISPGNHPMGMPSVGPMSPGELPTPDLTSPFQSFLPPQQSPNVHGFGDRQRITGKAVIGEDGVDDEPGDLLKDPVAYAKNDLSGSMGRRHTSSQLPTSRFAGLSLSTNGVTSPPVPGFTSPRSVAPVQSPTAAMSPSGMPGMGSNGSYQLPSQHFQQRHNYPPVNPADQNPPCNTLYVGNLPIDTSEDELKAMFSKQRGYKRLCFRTKQNGPMCFVEFEDISFATKALNELYGHPLHNSVKGGIRLSFSKNPLGVRTGQPGGMGPPTPMSPQGPMPGMNGVGNMQSFSTANGPPPGLAAPPGLQSPGLVSGVGSPIQGNMMSSGFGVGGFGVSAFGMPMKSPTSGGMVGSQGSQWNAHSGPLPDYMLGR</sequence>
<dbReference type="InterPro" id="IPR035979">
    <property type="entry name" value="RBD_domain_sf"/>
</dbReference>
<gene>
    <name evidence="6" type="primary">WHI3</name>
    <name evidence="6" type="ORF">HETSPECPRED_009544</name>
</gene>
<dbReference type="CDD" id="cd12245">
    <property type="entry name" value="RRM_scw1_like"/>
    <property type="match status" value="1"/>
</dbReference>
<dbReference type="CDD" id="cd00590">
    <property type="entry name" value="RRM_SF"/>
    <property type="match status" value="1"/>
</dbReference>
<dbReference type="Proteomes" id="UP000664521">
    <property type="component" value="Unassembled WGS sequence"/>
</dbReference>
<dbReference type="OrthoDB" id="431169at2759"/>
<dbReference type="PROSITE" id="PS50102">
    <property type="entry name" value="RRM"/>
    <property type="match status" value="1"/>
</dbReference>
<keyword evidence="2 3" id="KW-0694">RNA-binding</keyword>
<feature type="region of interest" description="Disordered" evidence="4">
    <location>
        <begin position="533"/>
        <end position="559"/>
    </location>
</feature>
<evidence type="ECO:0000313" key="6">
    <source>
        <dbReference type="EMBL" id="CAF9909870.1"/>
    </source>
</evidence>
<dbReference type="InterPro" id="IPR000504">
    <property type="entry name" value="RRM_dom"/>
</dbReference>
<evidence type="ECO:0000256" key="3">
    <source>
        <dbReference type="PROSITE-ProRule" id="PRU00176"/>
    </source>
</evidence>
<feature type="domain" description="RRM" evidence="5">
    <location>
        <begin position="364"/>
        <end position="441"/>
    </location>
</feature>
<dbReference type="Pfam" id="PF00076">
    <property type="entry name" value="RRM_1"/>
    <property type="match status" value="1"/>
</dbReference>
<name>A0A8H3EQJ8_9LECA</name>
<dbReference type="SUPFAM" id="SSF54928">
    <property type="entry name" value="RNA-binding domain, RBD"/>
    <property type="match status" value="1"/>
</dbReference>
<dbReference type="InterPro" id="IPR012677">
    <property type="entry name" value="Nucleotide-bd_a/b_plait_sf"/>
</dbReference>
<proteinExistence type="predicted"/>
<keyword evidence="7" id="KW-1185">Reference proteome</keyword>
<keyword evidence="1" id="KW-0597">Phosphoprotein</keyword>